<reference evidence="1" key="1">
    <citation type="submission" date="2000-10" db="EMBL/GenBank/DDBJ databases">
        <title>Endosymbiont bacteriophage may influence susceptibility to trypanosome infection in tsetse.</title>
        <authorList>
            <person name="Dale C."/>
            <person name="Young S.A."/>
            <person name="Maudlin I."/>
            <person name="Welburn S.C."/>
        </authorList>
    </citation>
    <scope>NUCLEOTIDE SEQUENCE</scope>
</reference>
<dbReference type="Pfam" id="PF03245">
    <property type="entry name" value="Phage_lysis"/>
    <property type="match status" value="1"/>
</dbReference>
<dbReference type="InterPro" id="IPR004929">
    <property type="entry name" value="I-spanin"/>
</dbReference>
<protein>
    <submittedName>
        <fullName evidence="1">Probable endopeptidase</fullName>
    </submittedName>
</protein>
<proteinExistence type="predicted"/>
<organism evidence="1">
    <name type="scientific">Phage GMSE-1</name>
    <dbReference type="NCBI Taxonomy" id="148339"/>
    <lineage>
        <taxon>Viruses</taxon>
    </lineage>
</organism>
<name>Q9B032_9VIRU</name>
<dbReference type="EMBL" id="AF311647">
    <property type="protein sequence ID" value="AAG50253.1"/>
    <property type="molecule type" value="Genomic_DNA"/>
</dbReference>
<sequence length="147" mass="16729">MLPVCWRMACAFFVCALITGSSGPSVLSSRRARRNAREYLRAQVVSRQQAIADNDARYTQELTNSHQELARLERDVAAGRRRQVKSRFVCPGVSDSGTAARLDDAARARFDDAARRDYFTLRSRIDSRQINGLQDYVRRVCLSQEEK</sequence>
<dbReference type="GO" id="GO:0044659">
    <property type="term" value="P:viral release from host cell by cytolysis"/>
    <property type="evidence" value="ECO:0007669"/>
    <property type="project" value="InterPro"/>
</dbReference>
<evidence type="ECO:0000313" key="1">
    <source>
        <dbReference type="EMBL" id="AAG50253.1"/>
    </source>
</evidence>
<accession>Q9B032</accession>